<feature type="domain" description="Homeobox" evidence="4">
    <location>
        <begin position="168"/>
        <end position="261"/>
    </location>
</feature>
<dbReference type="GO" id="GO:0000978">
    <property type="term" value="F:RNA polymerase II cis-regulatory region sequence-specific DNA binding"/>
    <property type="evidence" value="ECO:0007669"/>
    <property type="project" value="TreeGrafter"/>
</dbReference>
<dbReference type="eggNOG" id="KOG0490">
    <property type="taxonomic scope" value="Eukaryota"/>
</dbReference>
<dbReference type="AlphaFoldDB" id="G5C2P0"/>
<dbReference type="InterPro" id="IPR001356">
    <property type="entry name" value="HD"/>
</dbReference>
<feature type="region of interest" description="Disordered" evidence="3">
    <location>
        <begin position="1"/>
        <end position="141"/>
    </location>
</feature>
<dbReference type="Proteomes" id="UP000006813">
    <property type="component" value="Unassembled WGS sequence"/>
</dbReference>
<keyword evidence="1 2" id="KW-0238">DNA-binding</keyword>
<dbReference type="SUPFAM" id="SSF46689">
    <property type="entry name" value="Homeodomain-like"/>
    <property type="match status" value="1"/>
</dbReference>
<feature type="region of interest" description="Disordered" evidence="3">
    <location>
        <begin position="528"/>
        <end position="584"/>
    </location>
</feature>
<dbReference type="InterPro" id="IPR009057">
    <property type="entry name" value="Homeodomain-like_sf"/>
</dbReference>
<organism evidence="5 6">
    <name type="scientific">Heterocephalus glaber</name>
    <name type="common">Naked mole rat</name>
    <dbReference type="NCBI Taxonomy" id="10181"/>
    <lineage>
        <taxon>Eukaryota</taxon>
        <taxon>Metazoa</taxon>
        <taxon>Chordata</taxon>
        <taxon>Craniata</taxon>
        <taxon>Vertebrata</taxon>
        <taxon>Euteleostomi</taxon>
        <taxon>Mammalia</taxon>
        <taxon>Eutheria</taxon>
        <taxon>Euarchontoglires</taxon>
        <taxon>Glires</taxon>
        <taxon>Rodentia</taxon>
        <taxon>Hystricomorpha</taxon>
        <taxon>Bathyergidae</taxon>
        <taxon>Heterocephalus</taxon>
    </lineage>
</organism>
<comment type="subcellular location">
    <subcellularLocation>
        <location evidence="1 2">Nucleus</location>
    </subcellularLocation>
</comment>
<feature type="non-terminal residue" evidence="5">
    <location>
        <position position="1"/>
    </location>
</feature>
<evidence type="ECO:0000313" key="5">
    <source>
        <dbReference type="EMBL" id="EHB15801.1"/>
    </source>
</evidence>
<accession>G5C2P0</accession>
<dbReference type="InParanoid" id="G5C2P0"/>
<evidence type="ECO:0000256" key="1">
    <source>
        <dbReference type="PROSITE-ProRule" id="PRU00108"/>
    </source>
</evidence>
<feature type="compositionally biased region" description="Pro residues" evidence="3">
    <location>
        <begin position="286"/>
        <end position="295"/>
    </location>
</feature>
<feature type="non-terminal residue" evidence="5">
    <location>
        <position position="584"/>
    </location>
</feature>
<feature type="DNA-binding region" description="Homeobox" evidence="1">
    <location>
        <begin position="170"/>
        <end position="262"/>
    </location>
</feature>
<feature type="compositionally biased region" description="Basic and acidic residues" evidence="3">
    <location>
        <begin position="567"/>
        <end position="584"/>
    </location>
</feature>
<keyword evidence="1 2" id="KW-0539">Nucleus</keyword>
<dbReference type="STRING" id="10181.G5C2P0"/>
<dbReference type="Gene3D" id="1.10.10.60">
    <property type="entry name" value="Homeodomain-like"/>
    <property type="match status" value="1"/>
</dbReference>
<evidence type="ECO:0000256" key="2">
    <source>
        <dbReference type="RuleBase" id="RU000682"/>
    </source>
</evidence>
<sequence>LPAGQEGRGRTLAAELEEEEQHRRSTTHNQDAQREEPPLPCTLSGEKPQPEVLGQVAEAHACRGRQPPSSRPLPKDQAPAPSKPHPQGEAKPGKRPSSPVPGKQKRPSALGLVSASSPSMGHSPRAKHNPVPCGSGRGPCHLANLLSTLAQNSQSTEQKKGPPEVTCQVRKKTRTLYRSDQLEELERVFQEDHYPDSDKRREIAQMVGVTPQRIMVRGWLSSQQGCSSHDSQDSGWRPLSSSDTFPWQVWFQNRRAKWRKVEKLSEKEKQDNAAAPASSQGSSTAEPPPAVPMDPEPGTFPLEPSLDTFPEPPMLLTSDQTLAPTQQTESAQRVTVTPPLYSPPPLQRTNLPLPLVPVHTPKLMPLLMDAPVSHRSYKDGPYGSWKTSFTPPPTFSYLEDLESQDYQPSHQFSQAPPTQLFQAPQPQLPYLPPLPLPMPGSLSFPPPPEDPLFSFPCGPAGGTSQSYCPGPPSGQILLQPPAGNMGTVPWSDPYLPELPFPGPFCTQAPGHSPAGDGYFSDLFAPPCTQATSRQPSPGFAQVLEGGRPGIGPLPSKVQEEQTASSLEHPRIPAEVREEDKNSQV</sequence>
<dbReference type="GO" id="GO:0000981">
    <property type="term" value="F:DNA-binding transcription factor activity, RNA polymerase II-specific"/>
    <property type="evidence" value="ECO:0007669"/>
    <property type="project" value="TreeGrafter"/>
</dbReference>
<feature type="compositionally biased region" description="Basic and acidic residues" evidence="3">
    <location>
        <begin position="261"/>
        <end position="271"/>
    </location>
</feature>
<evidence type="ECO:0000256" key="3">
    <source>
        <dbReference type="SAM" id="MobiDB-lite"/>
    </source>
</evidence>
<name>G5C2P0_HETGA</name>
<dbReference type="PROSITE" id="PS50071">
    <property type="entry name" value="HOMEOBOX_2"/>
    <property type="match status" value="1"/>
</dbReference>
<dbReference type="EMBL" id="JH173089">
    <property type="protein sequence ID" value="EHB15801.1"/>
    <property type="molecule type" value="Genomic_DNA"/>
</dbReference>
<dbReference type="Pfam" id="PF00046">
    <property type="entry name" value="Homeodomain"/>
    <property type="match status" value="1"/>
</dbReference>
<gene>
    <name evidence="5" type="ORF">GW7_09057</name>
</gene>
<dbReference type="CDD" id="cd00086">
    <property type="entry name" value="homeodomain"/>
    <property type="match status" value="1"/>
</dbReference>
<evidence type="ECO:0000259" key="4">
    <source>
        <dbReference type="PROSITE" id="PS50071"/>
    </source>
</evidence>
<dbReference type="SMART" id="SM00389">
    <property type="entry name" value="HOX"/>
    <property type="match status" value="1"/>
</dbReference>
<protein>
    <submittedName>
        <fullName evidence="5">Homeobox protein NOBOX</fullName>
    </submittedName>
</protein>
<reference evidence="5 6" key="1">
    <citation type="journal article" date="2011" name="Nature">
        <title>Genome sequencing reveals insights into physiology and longevity of the naked mole rat.</title>
        <authorList>
            <person name="Kim E.B."/>
            <person name="Fang X."/>
            <person name="Fushan A.A."/>
            <person name="Huang Z."/>
            <person name="Lobanov A.V."/>
            <person name="Han L."/>
            <person name="Marino S.M."/>
            <person name="Sun X."/>
            <person name="Turanov A.A."/>
            <person name="Yang P."/>
            <person name="Yim S.H."/>
            <person name="Zhao X."/>
            <person name="Kasaikina M.V."/>
            <person name="Stoletzki N."/>
            <person name="Peng C."/>
            <person name="Polak P."/>
            <person name="Xiong Z."/>
            <person name="Kiezun A."/>
            <person name="Zhu Y."/>
            <person name="Chen Y."/>
            <person name="Kryukov G.V."/>
            <person name="Zhang Q."/>
            <person name="Peshkin L."/>
            <person name="Yang L."/>
            <person name="Bronson R.T."/>
            <person name="Buffenstein R."/>
            <person name="Wang B."/>
            <person name="Han C."/>
            <person name="Li Q."/>
            <person name="Chen L."/>
            <person name="Zhao W."/>
            <person name="Sunyaev S.R."/>
            <person name="Park T.J."/>
            <person name="Zhang G."/>
            <person name="Wang J."/>
            <person name="Gladyshev V.N."/>
        </authorList>
    </citation>
    <scope>NUCLEOTIDE SEQUENCE [LARGE SCALE GENOMIC DNA]</scope>
</reference>
<dbReference type="FunCoup" id="G5C2P0">
    <property type="interactions" value="76"/>
</dbReference>
<keyword evidence="1 2" id="KW-0371">Homeobox</keyword>
<dbReference type="PANTHER" id="PTHR47060:SF1">
    <property type="entry name" value="HOMEOBOX PROTEIN NOBOX"/>
    <property type="match status" value="1"/>
</dbReference>
<feature type="region of interest" description="Disordered" evidence="3">
    <location>
        <begin position="261"/>
        <end position="345"/>
    </location>
</feature>
<dbReference type="PANTHER" id="PTHR47060">
    <property type="entry name" value="HOMEOBOX PROTEIN NOBOX"/>
    <property type="match status" value="1"/>
</dbReference>
<evidence type="ECO:0000313" key="6">
    <source>
        <dbReference type="Proteomes" id="UP000006813"/>
    </source>
</evidence>
<feature type="region of interest" description="Disordered" evidence="3">
    <location>
        <begin position="221"/>
        <end position="240"/>
    </location>
</feature>
<dbReference type="InterPro" id="IPR042988">
    <property type="entry name" value="NOBOX"/>
</dbReference>
<feature type="compositionally biased region" description="Polar residues" evidence="3">
    <location>
        <begin position="317"/>
        <end position="335"/>
    </location>
</feature>
<dbReference type="GO" id="GO:0005634">
    <property type="term" value="C:nucleus"/>
    <property type="evidence" value="ECO:0007669"/>
    <property type="project" value="UniProtKB-SubCell"/>
</dbReference>
<proteinExistence type="predicted"/>